<dbReference type="EMBL" id="HACG01009644">
    <property type="protein sequence ID" value="CEK56509.1"/>
    <property type="molecule type" value="Transcribed_RNA"/>
</dbReference>
<feature type="non-terminal residue" evidence="2">
    <location>
        <position position="1"/>
    </location>
</feature>
<reference evidence="2" key="1">
    <citation type="submission" date="2014-12" db="EMBL/GenBank/DDBJ databases">
        <title>Insight into the proteome of Arion vulgaris.</title>
        <authorList>
            <person name="Aradska J."/>
            <person name="Bulat T."/>
            <person name="Smidak R."/>
            <person name="Sarate P."/>
            <person name="Gangsoo J."/>
            <person name="Sialana F."/>
            <person name="Bilban M."/>
            <person name="Lubec G."/>
        </authorList>
    </citation>
    <scope>NUCLEOTIDE SEQUENCE</scope>
    <source>
        <tissue evidence="2">Skin</tissue>
    </source>
</reference>
<feature type="region of interest" description="Disordered" evidence="1">
    <location>
        <begin position="1"/>
        <end position="21"/>
    </location>
</feature>
<proteinExistence type="predicted"/>
<evidence type="ECO:0000256" key="1">
    <source>
        <dbReference type="SAM" id="MobiDB-lite"/>
    </source>
</evidence>
<name>A0A0B6YK30_9EUPU</name>
<feature type="compositionally biased region" description="Polar residues" evidence="1">
    <location>
        <begin position="1"/>
        <end position="12"/>
    </location>
</feature>
<protein>
    <submittedName>
        <fullName evidence="2">Uncharacterized protein</fullName>
    </submittedName>
</protein>
<dbReference type="AlphaFoldDB" id="A0A0B6YK30"/>
<evidence type="ECO:0000313" key="2">
    <source>
        <dbReference type="EMBL" id="CEK56509.1"/>
    </source>
</evidence>
<feature type="non-terminal residue" evidence="2">
    <location>
        <position position="84"/>
    </location>
</feature>
<gene>
    <name evidence="2" type="primary">ORF27814</name>
</gene>
<organism evidence="2">
    <name type="scientific">Arion vulgaris</name>
    <dbReference type="NCBI Taxonomy" id="1028688"/>
    <lineage>
        <taxon>Eukaryota</taxon>
        <taxon>Metazoa</taxon>
        <taxon>Spiralia</taxon>
        <taxon>Lophotrochozoa</taxon>
        <taxon>Mollusca</taxon>
        <taxon>Gastropoda</taxon>
        <taxon>Heterobranchia</taxon>
        <taxon>Euthyneura</taxon>
        <taxon>Panpulmonata</taxon>
        <taxon>Eupulmonata</taxon>
        <taxon>Stylommatophora</taxon>
        <taxon>Helicina</taxon>
        <taxon>Arionoidea</taxon>
        <taxon>Arionidae</taxon>
        <taxon>Arion</taxon>
    </lineage>
</organism>
<accession>A0A0B6YK30</accession>
<sequence>QTPVEAVSTEQETPSKVEKAGKVKKELSEDVQTLRKLKEQTSSLFFNVLNNKIEEDKLKEFNEKINALSESFGKLLDDAGCHQR</sequence>